<name>A0A381Z069_9ZZZZ</name>
<organism evidence="2">
    <name type="scientific">marine metagenome</name>
    <dbReference type="NCBI Taxonomy" id="408172"/>
    <lineage>
        <taxon>unclassified sequences</taxon>
        <taxon>metagenomes</taxon>
        <taxon>ecological metagenomes</taxon>
    </lineage>
</organism>
<accession>A0A381Z069</accession>
<dbReference type="GO" id="GO:0055085">
    <property type="term" value="P:transmembrane transport"/>
    <property type="evidence" value="ECO:0007669"/>
    <property type="project" value="InterPro"/>
</dbReference>
<dbReference type="PANTHER" id="PTHR33376:SF4">
    <property type="entry name" value="SIALIC ACID-BINDING PERIPLASMIC PROTEIN SIAP"/>
    <property type="match status" value="1"/>
</dbReference>
<evidence type="ECO:0000313" key="2">
    <source>
        <dbReference type="EMBL" id="SVA82589.1"/>
    </source>
</evidence>
<dbReference type="InterPro" id="IPR018389">
    <property type="entry name" value="DctP_fam"/>
</dbReference>
<dbReference type="SUPFAM" id="SSF53850">
    <property type="entry name" value="Periplasmic binding protein-like II"/>
    <property type="match status" value="1"/>
</dbReference>
<evidence type="ECO:0000256" key="1">
    <source>
        <dbReference type="ARBA" id="ARBA00022729"/>
    </source>
</evidence>
<dbReference type="CDD" id="cd13603">
    <property type="entry name" value="PBP2_TRAP_Siap_TeaA_like"/>
    <property type="match status" value="1"/>
</dbReference>
<gene>
    <name evidence="2" type="ORF">METZ01_LOCUS135443</name>
</gene>
<dbReference type="Pfam" id="PF03480">
    <property type="entry name" value="DctP"/>
    <property type="match status" value="1"/>
</dbReference>
<sequence>MKYIKSSTLLVAWLVVTALCTSPVVLAGGTMKMASATINDVQHQWQKVFSQELAGRIGDEINVEIYPASQLGPIPQMAEGVVLGTIESFISPTAFLVPSNPKFKIYDAPGIFDSAEHLGRTIHDPAYRDVLEEIALDSGLRVIGAVYNSPFVVLTTKKVTSLSGLSGLKIRTFASPLQMEPMKAIGASPLPLPLSEVVPALQTGAVDGMLAGVPILTAFKFYDISPHVLDLQFSHIISVNVINEDWFQSQSETVKQAIREAGRAAETAVLQWGIDNLARSNKAWGEHGGTIYPLSPGDREEMSKVFKEIGTRLLLEDEVTAGEYRRFLEVVERNR</sequence>
<proteinExistence type="predicted"/>
<keyword evidence="1" id="KW-0732">Signal</keyword>
<dbReference type="InterPro" id="IPR038404">
    <property type="entry name" value="TRAP_DctP_sf"/>
</dbReference>
<dbReference type="Gene3D" id="3.40.190.170">
    <property type="entry name" value="Bacterial extracellular solute-binding protein, family 7"/>
    <property type="match status" value="1"/>
</dbReference>
<dbReference type="EMBL" id="UINC01019499">
    <property type="protein sequence ID" value="SVA82589.1"/>
    <property type="molecule type" value="Genomic_DNA"/>
</dbReference>
<protein>
    <submittedName>
        <fullName evidence="2">Uncharacterized protein</fullName>
    </submittedName>
</protein>
<dbReference type="NCBIfam" id="NF037995">
    <property type="entry name" value="TRAP_S1"/>
    <property type="match status" value="1"/>
</dbReference>
<dbReference type="AlphaFoldDB" id="A0A381Z069"/>
<dbReference type="PANTHER" id="PTHR33376">
    <property type="match status" value="1"/>
</dbReference>
<reference evidence="2" key="1">
    <citation type="submission" date="2018-05" db="EMBL/GenBank/DDBJ databases">
        <authorList>
            <person name="Lanie J.A."/>
            <person name="Ng W.-L."/>
            <person name="Kazmierczak K.M."/>
            <person name="Andrzejewski T.M."/>
            <person name="Davidsen T.M."/>
            <person name="Wayne K.J."/>
            <person name="Tettelin H."/>
            <person name="Glass J.I."/>
            <person name="Rusch D."/>
            <person name="Podicherti R."/>
            <person name="Tsui H.-C.T."/>
            <person name="Winkler M.E."/>
        </authorList>
    </citation>
    <scope>NUCLEOTIDE SEQUENCE</scope>
</reference>